<evidence type="ECO:0000256" key="7">
    <source>
        <dbReference type="ARBA" id="ARBA00023002"/>
    </source>
</evidence>
<comment type="subcellular location">
    <subcellularLocation>
        <location evidence="1 9">Cytoplasm</location>
    </subcellularLocation>
</comment>
<dbReference type="STRING" id="1424294.Gferi_20310"/>
<dbReference type="Gene3D" id="3.40.50.720">
    <property type="entry name" value="NAD(P)-binding Rossmann-like Domain"/>
    <property type="match status" value="1"/>
</dbReference>
<dbReference type="PANTHER" id="PTHR11645">
    <property type="entry name" value="PYRROLINE-5-CARBOXYLATE REDUCTASE"/>
    <property type="match status" value="1"/>
</dbReference>
<accession>A0A1D8GL89</accession>
<protein>
    <recommendedName>
        <fullName evidence="9 10">Pyrroline-5-carboxylate reductase</fullName>
        <shortName evidence="9">P5C reductase</shortName>
        <shortName evidence="9">P5CR</shortName>
        <ecNumber evidence="9 10">1.5.1.2</ecNumber>
    </recommendedName>
    <alternativeName>
        <fullName evidence="9">PCA reductase</fullName>
    </alternativeName>
</protein>
<gene>
    <name evidence="9" type="primary">proC</name>
    <name evidence="15" type="ORF">Gferi_20310</name>
</gene>
<evidence type="ECO:0000259" key="14">
    <source>
        <dbReference type="Pfam" id="PF14748"/>
    </source>
</evidence>
<comment type="pathway">
    <text evidence="9 12">Amino-acid biosynthesis; L-proline biosynthesis; L-proline from L-glutamate 5-semialdehyde: step 1/1.</text>
</comment>
<keyword evidence="6 9" id="KW-0521">NADP</keyword>
<evidence type="ECO:0000313" key="15">
    <source>
        <dbReference type="EMBL" id="AOT71672.1"/>
    </source>
</evidence>
<feature type="domain" description="Pyrroline-5-carboxylate reductase catalytic N-terminal" evidence="13">
    <location>
        <begin position="7"/>
        <end position="102"/>
    </location>
</feature>
<organism evidence="15 16">
    <name type="scientific">Geosporobacter ferrireducens</name>
    <dbReference type="NCBI Taxonomy" id="1424294"/>
    <lineage>
        <taxon>Bacteria</taxon>
        <taxon>Bacillati</taxon>
        <taxon>Bacillota</taxon>
        <taxon>Clostridia</taxon>
        <taxon>Peptostreptococcales</taxon>
        <taxon>Thermotaleaceae</taxon>
        <taxon>Geosporobacter</taxon>
    </lineage>
</organism>
<dbReference type="NCBIfam" id="TIGR00112">
    <property type="entry name" value="proC"/>
    <property type="match status" value="1"/>
</dbReference>
<keyword evidence="4 9" id="KW-0028">Amino-acid biosynthesis</keyword>
<name>A0A1D8GL89_9FIRM</name>
<comment type="catalytic activity">
    <reaction evidence="9 12">
        <text>L-proline + NADP(+) = (S)-1-pyrroline-5-carboxylate + NADPH + 2 H(+)</text>
        <dbReference type="Rhea" id="RHEA:14109"/>
        <dbReference type="ChEBI" id="CHEBI:15378"/>
        <dbReference type="ChEBI" id="CHEBI:17388"/>
        <dbReference type="ChEBI" id="CHEBI:57783"/>
        <dbReference type="ChEBI" id="CHEBI:58349"/>
        <dbReference type="ChEBI" id="CHEBI:60039"/>
        <dbReference type="EC" id="1.5.1.2"/>
    </reaction>
</comment>
<dbReference type="SUPFAM" id="SSF48179">
    <property type="entry name" value="6-phosphogluconate dehydrogenase C-terminal domain-like"/>
    <property type="match status" value="1"/>
</dbReference>
<dbReference type="Pfam" id="PF03807">
    <property type="entry name" value="F420_oxidored"/>
    <property type="match status" value="1"/>
</dbReference>
<evidence type="ECO:0000256" key="4">
    <source>
        <dbReference type="ARBA" id="ARBA00022605"/>
    </source>
</evidence>
<feature type="domain" description="Pyrroline-5-carboxylate reductase dimerisation" evidence="14">
    <location>
        <begin position="165"/>
        <end position="269"/>
    </location>
</feature>
<dbReference type="UniPathway" id="UPA00098">
    <property type="reaction ID" value="UER00361"/>
</dbReference>
<dbReference type="InterPro" id="IPR028939">
    <property type="entry name" value="P5C_Rdtase_cat_N"/>
</dbReference>
<evidence type="ECO:0000256" key="3">
    <source>
        <dbReference type="ARBA" id="ARBA00022490"/>
    </source>
</evidence>
<evidence type="ECO:0000256" key="2">
    <source>
        <dbReference type="ARBA" id="ARBA00005525"/>
    </source>
</evidence>
<dbReference type="GO" id="GO:0005737">
    <property type="term" value="C:cytoplasm"/>
    <property type="evidence" value="ECO:0007669"/>
    <property type="project" value="UniProtKB-SubCell"/>
</dbReference>
<evidence type="ECO:0000256" key="12">
    <source>
        <dbReference type="RuleBase" id="RU003903"/>
    </source>
</evidence>
<dbReference type="InterPro" id="IPR029036">
    <property type="entry name" value="P5CR_dimer"/>
</dbReference>
<reference evidence="15 16" key="1">
    <citation type="submission" date="2016-09" db="EMBL/GenBank/DDBJ databases">
        <title>Genomic analysis reveals versatility of anaerobic energy metabolism of Geosporobacter ferrireducens IRF9 of phylum Firmicutes.</title>
        <authorList>
            <person name="Kim S.-J."/>
        </authorList>
    </citation>
    <scope>NUCLEOTIDE SEQUENCE [LARGE SCALE GENOMIC DNA]</scope>
    <source>
        <strain evidence="15 16">IRF9</strain>
    </source>
</reference>
<dbReference type="GO" id="GO:0004735">
    <property type="term" value="F:pyrroline-5-carboxylate reductase activity"/>
    <property type="evidence" value="ECO:0007669"/>
    <property type="project" value="UniProtKB-UniRule"/>
</dbReference>
<dbReference type="FunFam" id="1.10.3730.10:FF:000001">
    <property type="entry name" value="Pyrroline-5-carboxylate reductase"/>
    <property type="match status" value="1"/>
</dbReference>
<comment type="function">
    <text evidence="8 9">Catalyzes the reduction of 1-pyrroline-5-carboxylate (PCA) to L-proline.</text>
</comment>
<comment type="similarity">
    <text evidence="2 9 12">Belongs to the pyrroline-5-carboxylate reductase family.</text>
</comment>
<dbReference type="Pfam" id="PF14748">
    <property type="entry name" value="P5CR_dimer"/>
    <property type="match status" value="1"/>
</dbReference>
<dbReference type="EC" id="1.5.1.2" evidence="9 10"/>
<keyword evidence="16" id="KW-1185">Reference proteome</keyword>
<dbReference type="PIRSF" id="PIRSF000193">
    <property type="entry name" value="Pyrrol-5-carb_rd"/>
    <property type="match status" value="1"/>
</dbReference>
<dbReference type="InterPro" id="IPR053790">
    <property type="entry name" value="P5CR-like_CS"/>
</dbReference>
<sequence length="275" mass="29918">MKMEKQQIGVIGAGNMAEALIHGMITSMRFSSQSILVSNRSNRDRLAYLSKKYKVKTTDKKSLVEQSDVIVLAMKPQDIFSVIEEIKVWMRPNQLCISIAAGIEMASLQKASGLELSIIRAMPNTSAKVLCSATAIAKGENVTEEQMELARKIFSCVGTVREVAEEQMDVVTGLSGSGPAYVYSFLEAMIDGGHHLGLSQKESTELVLQTLRGAIEMMTATGMKPSELSKQICSPNGTTVAGLAVLNQNHFKESVMEAIKAATLRSKELRKSIQS</sequence>
<dbReference type="InterPro" id="IPR036291">
    <property type="entry name" value="NAD(P)-bd_dom_sf"/>
</dbReference>
<dbReference type="SUPFAM" id="SSF51735">
    <property type="entry name" value="NAD(P)-binding Rossmann-fold domains"/>
    <property type="match status" value="1"/>
</dbReference>
<dbReference type="KEGG" id="gfe:Gferi_20310"/>
<evidence type="ECO:0000256" key="9">
    <source>
        <dbReference type="HAMAP-Rule" id="MF_01925"/>
    </source>
</evidence>
<dbReference type="Gene3D" id="1.10.3730.10">
    <property type="entry name" value="ProC C-terminal domain-like"/>
    <property type="match status" value="1"/>
</dbReference>
<dbReference type="AlphaFoldDB" id="A0A1D8GL89"/>
<evidence type="ECO:0000256" key="10">
    <source>
        <dbReference type="NCBIfam" id="TIGR00112"/>
    </source>
</evidence>
<keyword evidence="3 9" id="KW-0963">Cytoplasm</keyword>
<dbReference type="Proteomes" id="UP000095743">
    <property type="component" value="Chromosome"/>
</dbReference>
<dbReference type="EMBL" id="CP017269">
    <property type="protein sequence ID" value="AOT71672.1"/>
    <property type="molecule type" value="Genomic_DNA"/>
</dbReference>
<dbReference type="FunFam" id="3.40.50.720:FF:000190">
    <property type="entry name" value="Pyrroline-5-carboxylate reductase"/>
    <property type="match status" value="1"/>
</dbReference>
<evidence type="ECO:0000259" key="13">
    <source>
        <dbReference type="Pfam" id="PF03807"/>
    </source>
</evidence>
<dbReference type="PANTHER" id="PTHR11645:SF0">
    <property type="entry name" value="PYRROLINE-5-CARBOXYLATE REDUCTASE 3"/>
    <property type="match status" value="1"/>
</dbReference>
<evidence type="ECO:0000256" key="1">
    <source>
        <dbReference type="ARBA" id="ARBA00004496"/>
    </source>
</evidence>
<evidence type="ECO:0000256" key="8">
    <source>
        <dbReference type="ARBA" id="ARBA00058118"/>
    </source>
</evidence>
<keyword evidence="5 9" id="KW-0641">Proline biosynthesis</keyword>
<dbReference type="OrthoDB" id="9805754at2"/>
<proteinExistence type="inferred from homology"/>
<dbReference type="PROSITE" id="PS00521">
    <property type="entry name" value="P5CR"/>
    <property type="match status" value="1"/>
</dbReference>
<evidence type="ECO:0000256" key="11">
    <source>
        <dbReference type="PIRSR" id="PIRSR000193-1"/>
    </source>
</evidence>
<comment type="catalytic activity">
    <reaction evidence="9">
        <text>L-proline + NAD(+) = (S)-1-pyrroline-5-carboxylate + NADH + 2 H(+)</text>
        <dbReference type="Rhea" id="RHEA:14105"/>
        <dbReference type="ChEBI" id="CHEBI:15378"/>
        <dbReference type="ChEBI" id="CHEBI:17388"/>
        <dbReference type="ChEBI" id="CHEBI:57540"/>
        <dbReference type="ChEBI" id="CHEBI:57945"/>
        <dbReference type="ChEBI" id="CHEBI:60039"/>
        <dbReference type="EC" id="1.5.1.2"/>
    </reaction>
</comment>
<keyword evidence="7 9" id="KW-0560">Oxidoreductase</keyword>
<feature type="binding site" evidence="11">
    <location>
        <begin position="11"/>
        <end position="16"/>
    </location>
    <ligand>
        <name>NADP(+)</name>
        <dbReference type="ChEBI" id="CHEBI:58349"/>
    </ligand>
</feature>
<feature type="binding site" evidence="11">
    <location>
        <begin position="73"/>
        <end position="76"/>
    </location>
    <ligand>
        <name>NADP(+)</name>
        <dbReference type="ChEBI" id="CHEBI:58349"/>
    </ligand>
</feature>
<evidence type="ECO:0000256" key="6">
    <source>
        <dbReference type="ARBA" id="ARBA00022857"/>
    </source>
</evidence>
<dbReference type="InterPro" id="IPR008927">
    <property type="entry name" value="6-PGluconate_DH-like_C_sf"/>
</dbReference>
<dbReference type="InterPro" id="IPR000304">
    <property type="entry name" value="Pyrroline-COOH_reductase"/>
</dbReference>
<evidence type="ECO:0000313" key="16">
    <source>
        <dbReference type="Proteomes" id="UP000095743"/>
    </source>
</evidence>
<dbReference type="GO" id="GO:0055129">
    <property type="term" value="P:L-proline biosynthetic process"/>
    <property type="evidence" value="ECO:0007669"/>
    <property type="project" value="UniProtKB-UniRule"/>
</dbReference>
<dbReference type="HAMAP" id="MF_01925">
    <property type="entry name" value="P5C_reductase"/>
    <property type="match status" value="1"/>
</dbReference>
<evidence type="ECO:0000256" key="5">
    <source>
        <dbReference type="ARBA" id="ARBA00022650"/>
    </source>
</evidence>